<dbReference type="KEGG" id="csci:HDCHBGLK_03521"/>
<dbReference type="Pfam" id="PF01381">
    <property type="entry name" value="HTH_3"/>
    <property type="match status" value="1"/>
</dbReference>
<dbReference type="OrthoDB" id="9795511at2"/>
<dbReference type="SUPFAM" id="SSF47413">
    <property type="entry name" value="lambda repressor-like DNA-binding domains"/>
    <property type="match status" value="1"/>
</dbReference>
<accession>B0N9H4</accession>
<name>B0N9H4_CLOS5</name>
<dbReference type="InterPro" id="IPR010982">
    <property type="entry name" value="Lambda_DNA-bd_dom_sf"/>
</dbReference>
<protein>
    <submittedName>
        <fullName evidence="1">Uncharacterized protein</fullName>
    </submittedName>
</protein>
<evidence type="ECO:0000313" key="2">
    <source>
        <dbReference type="Proteomes" id="UP000289664"/>
    </source>
</evidence>
<dbReference type="Gene3D" id="1.10.260.40">
    <property type="entry name" value="lambda repressor-like DNA-binding domains"/>
    <property type="match status" value="1"/>
</dbReference>
<dbReference type="eggNOG" id="COG1396">
    <property type="taxonomic scope" value="Bacteria"/>
</dbReference>
<keyword evidence="2" id="KW-1185">Reference proteome</keyword>
<dbReference type="Proteomes" id="UP000289664">
    <property type="component" value="Chromosome"/>
</dbReference>
<dbReference type="STRING" id="411468.CLOSCI_00086"/>
<dbReference type="InterPro" id="IPR041511">
    <property type="entry name" value="DBD_HTH"/>
</dbReference>
<sequence length="120" mass="13669">MNMTKRPVPIYDFKAFGAAIKAARNEYGESRKTVSDALYISPRYLANIENKGQQPSLQVFYDLVTRYHISVDQFFFPNDNAEKSTQRRQLDTLLDSMSDKGLRIVAATAKEITEVEKGND</sequence>
<dbReference type="Pfam" id="PF18430">
    <property type="entry name" value="DBD_HTH"/>
    <property type="match status" value="1"/>
</dbReference>
<dbReference type="Gene3D" id="6.10.140.640">
    <property type="match status" value="1"/>
</dbReference>
<dbReference type="CDD" id="cd00093">
    <property type="entry name" value="HTH_XRE"/>
    <property type="match status" value="1"/>
</dbReference>
<organism evidence="1 2">
    <name type="scientific">Clostridium scindens (strain ATCC 35704 / DSM 5676 / VPI 13733 / 19)</name>
    <dbReference type="NCBI Taxonomy" id="411468"/>
    <lineage>
        <taxon>Bacteria</taxon>
        <taxon>Bacillati</taxon>
        <taxon>Bacillota</taxon>
        <taxon>Clostridia</taxon>
        <taxon>Lachnospirales</taxon>
        <taxon>Lachnospiraceae</taxon>
    </lineage>
</organism>
<reference evidence="1 2" key="1">
    <citation type="journal article" date="2019" name="Appl. Environ. Microbiol.">
        <title>Clostridium scindens ATCC 35704: integration of nutritional requirements, the complete genome sequence, and global transcriptional responses to bile acids.</title>
        <authorList>
            <person name="Devendran S."/>
            <person name="Shrestha R."/>
            <person name="Alves J.M.P."/>
            <person name="Wolf P.G."/>
            <person name="Ly L."/>
            <person name="Hernandez A.G."/>
            <person name="Mendez-Garcia C."/>
            <person name="Inboden A."/>
            <person name="Wiley J."/>
            <person name="Paul O."/>
            <person name="Allen A."/>
            <person name="Springer E."/>
            <person name="Wright C.L."/>
            <person name="Fields C.J."/>
            <person name="Daniel S.L."/>
            <person name="Ridlon J.M."/>
        </authorList>
    </citation>
    <scope>NUCLEOTIDE SEQUENCE [LARGE SCALE GENOMIC DNA]</scope>
    <source>
        <strain evidence="1 2">ATCC 35704</strain>
    </source>
</reference>
<dbReference type="InterPro" id="IPR001387">
    <property type="entry name" value="Cro/C1-type_HTH"/>
</dbReference>
<dbReference type="SMART" id="SM00530">
    <property type="entry name" value="HTH_XRE"/>
    <property type="match status" value="1"/>
</dbReference>
<dbReference type="AlphaFoldDB" id="B0N9H4"/>
<proteinExistence type="predicted"/>
<dbReference type="GO" id="GO:0003677">
    <property type="term" value="F:DNA binding"/>
    <property type="evidence" value="ECO:0007669"/>
    <property type="project" value="InterPro"/>
</dbReference>
<dbReference type="PROSITE" id="PS50943">
    <property type="entry name" value="HTH_CROC1"/>
    <property type="match status" value="1"/>
</dbReference>
<evidence type="ECO:0000313" key="1">
    <source>
        <dbReference type="EMBL" id="QBF76105.1"/>
    </source>
</evidence>
<dbReference type="EMBL" id="CP036170">
    <property type="protein sequence ID" value="QBF76105.1"/>
    <property type="molecule type" value="Genomic_DNA"/>
</dbReference>
<dbReference type="HOGENOM" id="CLU_066192_17_4_9"/>
<gene>
    <name evidence="1" type="ORF">HDCHBGLK_03521</name>
</gene>